<gene>
    <name evidence="1" type="ORF">MJA45_17590</name>
</gene>
<reference evidence="1 2" key="1">
    <citation type="submission" date="2022-02" db="EMBL/GenBank/DDBJ databases">
        <title>Paenibacillus sp. MBLB1776 Whole Genome Shotgun Sequencing.</title>
        <authorList>
            <person name="Hwang C.Y."/>
            <person name="Cho E.-S."/>
            <person name="Seo M.-J."/>
        </authorList>
    </citation>
    <scope>NUCLEOTIDE SEQUENCE [LARGE SCALE GENOMIC DNA]</scope>
    <source>
        <strain evidence="1 2">MBLB1776</strain>
    </source>
</reference>
<dbReference type="AlphaFoldDB" id="A0AA96LCX6"/>
<accession>A0AA96LCX6</accession>
<proteinExistence type="predicted"/>
<dbReference type="Proteomes" id="UP001305702">
    <property type="component" value="Chromosome"/>
</dbReference>
<keyword evidence="2" id="KW-1185">Reference proteome</keyword>
<dbReference type="EMBL" id="CP130318">
    <property type="protein sequence ID" value="WNQ09437.1"/>
    <property type="molecule type" value="Genomic_DNA"/>
</dbReference>
<evidence type="ECO:0000313" key="1">
    <source>
        <dbReference type="EMBL" id="WNQ09437.1"/>
    </source>
</evidence>
<evidence type="ECO:0008006" key="3">
    <source>
        <dbReference type="Google" id="ProtNLM"/>
    </source>
</evidence>
<evidence type="ECO:0000313" key="2">
    <source>
        <dbReference type="Proteomes" id="UP001305702"/>
    </source>
</evidence>
<sequence length="69" mass="7930">MVKVRWEYYVGTSREELPEKGTEGWELTAVTMVEGKECFYFKRPCPSIREELTLSQRRRALEAGGGSSL</sequence>
<organism evidence="1 2">
    <name type="scientific">Paenibacillus aurantius</name>
    <dbReference type="NCBI Taxonomy" id="2918900"/>
    <lineage>
        <taxon>Bacteria</taxon>
        <taxon>Bacillati</taxon>
        <taxon>Bacillota</taxon>
        <taxon>Bacilli</taxon>
        <taxon>Bacillales</taxon>
        <taxon>Paenibacillaceae</taxon>
        <taxon>Paenibacillus</taxon>
    </lineage>
</organism>
<dbReference type="KEGG" id="paun:MJA45_17590"/>
<name>A0AA96LCX6_9BACL</name>
<protein>
    <recommendedName>
        <fullName evidence="3">DUF4177 domain-containing protein</fullName>
    </recommendedName>
</protein>
<dbReference type="RefSeq" id="WP_315603209.1">
    <property type="nucleotide sequence ID" value="NZ_CP130318.1"/>
</dbReference>